<gene>
    <name evidence="3" type="ORF">ACFQGD_12675</name>
</gene>
<dbReference type="InterPro" id="IPR012337">
    <property type="entry name" value="RNaseH-like_sf"/>
</dbReference>
<sequence>MERVTLRFCLLGRLTRTEGWPPSQRVGTQLAETSPTREAVQNPTHQVVRRHDHSRTVVGHRFGYAEDTVRLAAALRPALASRGVPERIYVDNGSAFVDSWLRRACASLGIVLTHSTPGRPEGRGKIERFFKTVRDQFLVELTGDEHETGRHPVGDLLELNRLFTAWVETVYHRRPHSETGTPPLQRWQAGEPYPLPSPAALTEAFRWSAQRTVTKTSTVSLHGNVYEVDSALVGRQVELVFEGLLIFRTANPLGFLFGREEASVKESSVVYS</sequence>
<dbReference type="EMBL" id="JBHSXX010000001">
    <property type="protein sequence ID" value="MFC6868000.1"/>
    <property type="molecule type" value="Genomic_DNA"/>
</dbReference>
<dbReference type="SUPFAM" id="SSF53098">
    <property type="entry name" value="Ribonuclease H-like"/>
    <property type="match status" value="1"/>
</dbReference>
<dbReference type="InterPro" id="IPR036397">
    <property type="entry name" value="RNaseH_sf"/>
</dbReference>
<organism evidence="3 4">
    <name type="scientific">Haloechinothrix salitolerans</name>
    <dbReference type="NCBI Taxonomy" id="926830"/>
    <lineage>
        <taxon>Bacteria</taxon>
        <taxon>Bacillati</taxon>
        <taxon>Actinomycetota</taxon>
        <taxon>Actinomycetes</taxon>
        <taxon>Pseudonocardiales</taxon>
        <taxon>Pseudonocardiaceae</taxon>
        <taxon>Haloechinothrix</taxon>
    </lineage>
</organism>
<dbReference type="InterPro" id="IPR001584">
    <property type="entry name" value="Integrase_cat-core"/>
</dbReference>
<comment type="caution">
    <text evidence="3">The sequence shown here is derived from an EMBL/GenBank/DDBJ whole genome shotgun (WGS) entry which is preliminary data.</text>
</comment>
<dbReference type="Proteomes" id="UP001596337">
    <property type="component" value="Unassembled WGS sequence"/>
</dbReference>
<feature type="compositionally biased region" description="Polar residues" evidence="1">
    <location>
        <begin position="25"/>
        <end position="43"/>
    </location>
</feature>
<dbReference type="Pfam" id="PF00665">
    <property type="entry name" value="rve"/>
    <property type="match status" value="1"/>
</dbReference>
<accession>A0ABW2BY52</accession>
<name>A0ABW2BY52_9PSEU</name>
<protein>
    <submittedName>
        <fullName evidence="3">DDE-type integrase/transposase/recombinase</fullName>
    </submittedName>
</protein>
<dbReference type="PANTHER" id="PTHR35004">
    <property type="entry name" value="TRANSPOSASE RV3428C-RELATED"/>
    <property type="match status" value="1"/>
</dbReference>
<evidence type="ECO:0000259" key="2">
    <source>
        <dbReference type="PROSITE" id="PS50994"/>
    </source>
</evidence>
<dbReference type="PANTHER" id="PTHR35004:SF6">
    <property type="entry name" value="TRANSPOSASE"/>
    <property type="match status" value="1"/>
</dbReference>
<dbReference type="Gene3D" id="3.30.420.10">
    <property type="entry name" value="Ribonuclease H-like superfamily/Ribonuclease H"/>
    <property type="match status" value="1"/>
</dbReference>
<keyword evidence="4" id="KW-1185">Reference proteome</keyword>
<evidence type="ECO:0000256" key="1">
    <source>
        <dbReference type="SAM" id="MobiDB-lite"/>
    </source>
</evidence>
<evidence type="ECO:0000313" key="4">
    <source>
        <dbReference type="Proteomes" id="UP001596337"/>
    </source>
</evidence>
<dbReference type="PROSITE" id="PS50994">
    <property type="entry name" value="INTEGRASE"/>
    <property type="match status" value="1"/>
</dbReference>
<reference evidence="4" key="1">
    <citation type="journal article" date="2019" name="Int. J. Syst. Evol. Microbiol.">
        <title>The Global Catalogue of Microorganisms (GCM) 10K type strain sequencing project: providing services to taxonomists for standard genome sequencing and annotation.</title>
        <authorList>
            <consortium name="The Broad Institute Genomics Platform"/>
            <consortium name="The Broad Institute Genome Sequencing Center for Infectious Disease"/>
            <person name="Wu L."/>
            <person name="Ma J."/>
        </authorList>
    </citation>
    <scope>NUCLEOTIDE SEQUENCE [LARGE SCALE GENOMIC DNA]</scope>
    <source>
        <strain evidence="4">KCTC 32255</strain>
    </source>
</reference>
<feature type="region of interest" description="Disordered" evidence="1">
    <location>
        <begin position="21"/>
        <end position="43"/>
    </location>
</feature>
<proteinExistence type="predicted"/>
<feature type="domain" description="Integrase catalytic" evidence="2">
    <location>
        <begin position="18"/>
        <end position="191"/>
    </location>
</feature>
<evidence type="ECO:0000313" key="3">
    <source>
        <dbReference type="EMBL" id="MFC6868000.1"/>
    </source>
</evidence>
<dbReference type="RefSeq" id="WP_345398926.1">
    <property type="nucleotide sequence ID" value="NZ_BAABLA010000071.1"/>
</dbReference>